<evidence type="ECO:0000256" key="2">
    <source>
        <dbReference type="PROSITE-ProRule" id="PRU00059"/>
    </source>
</evidence>
<protein>
    <recommendedName>
        <fullName evidence="3">CUB domain-containing protein</fullName>
    </recommendedName>
</protein>
<proteinExistence type="predicted"/>
<reference evidence="4 5" key="1">
    <citation type="submission" date="2024-11" db="EMBL/GenBank/DDBJ databases">
        <title>Chromosome-level genome assembly of the freshwater bivalve Anodonta woodiana.</title>
        <authorList>
            <person name="Chen X."/>
        </authorList>
    </citation>
    <scope>NUCLEOTIDE SEQUENCE [LARGE SCALE GENOMIC DNA]</scope>
    <source>
        <strain evidence="4">MN2024</strain>
        <tissue evidence="4">Gills</tissue>
    </source>
</reference>
<keyword evidence="5" id="KW-1185">Reference proteome</keyword>
<evidence type="ECO:0000259" key="3">
    <source>
        <dbReference type="PROSITE" id="PS01180"/>
    </source>
</evidence>
<gene>
    <name evidence="4" type="ORF">ACJMK2_029141</name>
</gene>
<sequence>MGNTPNNATCGKPPNTLGDLILYTQQQDAAFYACAGLSIYVYVPLSCPIIYCQTNGTFSTPDVTAYQSHCAPVNERHTVIGTSGKITSPNYPDNFIPTLSNADIAWSIMTPGTNLVFLIEDFDIDAETVLKFVCGTKYVPASI</sequence>
<organism evidence="4 5">
    <name type="scientific">Sinanodonta woodiana</name>
    <name type="common">Chinese pond mussel</name>
    <name type="synonym">Anodonta woodiana</name>
    <dbReference type="NCBI Taxonomy" id="1069815"/>
    <lineage>
        <taxon>Eukaryota</taxon>
        <taxon>Metazoa</taxon>
        <taxon>Spiralia</taxon>
        <taxon>Lophotrochozoa</taxon>
        <taxon>Mollusca</taxon>
        <taxon>Bivalvia</taxon>
        <taxon>Autobranchia</taxon>
        <taxon>Heteroconchia</taxon>
        <taxon>Palaeoheterodonta</taxon>
        <taxon>Unionida</taxon>
        <taxon>Unionoidea</taxon>
        <taxon>Unionidae</taxon>
        <taxon>Unioninae</taxon>
        <taxon>Sinanodonta</taxon>
    </lineage>
</organism>
<name>A0ABD3X9S1_SINWO</name>
<dbReference type="PROSITE" id="PS01180">
    <property type="entry name" value="CUB"/>
    <property type="match status" value="1"/>
</dbReference>
<accession>A0ABD3X9S1</accession>
<dbReference type="InterPro" id="IPR000859">
    <property type="entry name" value="CUB_dom"/>
</dbReference>
<evidence type="ECO:0000256" key="1">
    <source>
        <dbReference type="ARBA" id="ARBA00023157"/>
    </source>
</evidence>
<dbReference type="Proteomes" id="UP001634394">
    <property type="component" value="Unassembled WGS sequence"/>
</dbReference>
<evidence type="ECO:0000313" key="5">
    <source>
        <dbReference type="Proteomes" id="UP001634394"/>
    </source>
</evidence>
<dbReference type="SUPFAM" id="SSF49854">
    <property type="entry name" value="Spermadhesin, CUB domain"/>
    <property type="match status" value="1"/>
</dbReference>
<feature type="domain" description="CUB" evidence="3">
    <location>
        <begin position="70"/>
        <end position="143"/>
    </location>
</feature>
<keyword evidence="1" id="KW-1015">Disulfide bond</keyword>
<comment type="caution">
    <text evidence="4">The sequence shown here is derived from an EMBL/GenBank/DDBJ whole genome shotgun (WGS) entry which is preliminary data.</text>
</comment>
<dbReference type="EMBL" id="JBJQND010000003">
    <property type="protein sequence ID" value="KAL3882837.1"/>
    <property type="molecule type" value="Genomic_DNA"/>
</dbReference>
<dbReference type="InterPro" id="IPR035914">
    <property type="entry name" value="Sperma_CUB_dom_sf"/>
</dbReference>
<evidence type="ECO:0000313" key="4">
    <source>
        <dbReference type="EMBL" id="KAL3882837.1"/>
    </source>
</evidence>
<comment type="caution">
    <text evidence="2">Lacks conserved residue(s) required for the propagation of feature annotation.</text>
</comment>
<dbReference type="AlphaFoldDB" id="A0ABD3X9S1"/>